<gene>
    <name evidence="4" type="ORF">OEIGOIKO_07431</name>
</gene>
<feature type="region of interest" description="Disordered" evidence="1">
    <location>
        <begin position="40"/>
        <end position="64"/>
    </location>
</feature>
<evidence type="ECO:0000256" key="1">
    <source>
        <dbReference type="SAM" id="MobiDB-lite"/>
    </source>
</evidence>
<dbReference type="Pfam" id="PF13586">
    <property type="entry name" value="DDE_Tnp_1_2"/>
    <property type="match status" value="1"/>
</dbReference>
<organism evidence="4 5">
    <name type="scientific">Streptomyces chrestomyceticus JCM 4735</name>
    <dbReference type="NCBI Taxonomy" id="1306181"/>
    <lineage>
        <taxon>Bacteria</taxon>
        <taxon>Bacillati</taxon>
        <taxon>Actinomycetota</taxon>
        <taxon>Actinomycetes</taxon>
        <taxon>Kitasatosporales</taxon>
        <taxon>Streptomycetaceae</taxon>
        <taxon>Streptomyces</taxon>
    </lineage>
</organism>
<comment type="caution">
    <text evidence="4">The sequence shown here is derived from an EMBL/GenBank/DDBJ whole genome shotgun (WGS) entry which is preliminary data.</text>
</comment>
<keyword evidence="2" id="KW-1133">Transmembrane helix</keyword>
<dbReference type="PANTHER" id="PTHR30007:SF1">
    <property type="entry name" value="BLR1914 PROTEIN"/>
    <property type="match status" value="1"/>
</dbReference>
<feature type="domain" description="Transposase DDE" evidence="3">
    <location>
        <begin position="16"/>
        <end position="112"/>
    </location>
</feature>
<accession>A0A7U9Q252</accession>
<keyword evidence="2" id="KW-0812">Transmembrane</keyword>
<proteinExistence type="predicted"/>
<dbReference type="Proteomes" id="UP000287830">
    <property type="component" value="Unassembled WGS sequence"/>
</dbReference>
<protein>
    <submittedName>
        <fullName evidence="4">IS5 family transposase</fullName>
    </submittedName>
</protein>
<evidence type="ECO:0000313" key="4">
    <source>
        <dbReference type="EMBL" id="GCD39575.1"/>
    </source>
</evidence>
<name>A0A7U9Q252_9ACTN</name>
<dbReference type="AlphaFoldDB" id="A0A7U9Q252"/>
<dbReference type="EMBL" id="BHZC01000001">
    <property type="protein sequence ID" value="GCD39575.1"/>
    <property type="molecule type" value="Genomic_DNA"/>
</dbReference>
<keyword evidence="2" id="KW-0472">Membrane</keyword>
<evidence type="ECO:0000313" key="5">
    <source>
        <dbReference type="Proteomes" id="UP000287830"/>
    </source>
</evidence>
<evidence type="ECO:0000259" key="3">
    <source>
        <dbReference type="Pfam" id="PF13586"/>
    </source>
</evidence>
<feature type="transmembrane region" description="Helical" evidence="2">
    <location>
        <begin position="95"/>
        <end position="111"/>
    </location>
</feature>
<evidence type="ECO:0000256" key="2">
    <source>
        <dbReference type="SAM" id="Phobius"/>
    </source>
</evidence>
<dbReference type="InterPro" id="IPR025668">
    <property type="entry name" value="Tnp_DDE_dom"/>
</dbReference>
<dbReference type="PANTHER" id="PTHR30007">
    <property type="entry name" value="PHP DOMAIN PROTEIN"/>
    <property type="match status" value="1"/>
</dbReference>
<reference evidence="4 5" key="1">
    <citation type="submission" date="2018-11" db="EMBL/GenBank/DDBJ databases">
        <title>Whole genome sequence of Streptomyces chrestomyceticus NBRC 13444(T).</title>
        <authorList>
            <person name="Komaki H."/>
            <person name="Tamura T."/>
        </authorList>
    </citation>
    <scope>NUCLEOTIDE SEQUENCE [LARGE SCALE GENOMIC DNA]</scope>
    <source>
        <strain evidence="4 5">NBRC 13444</strain>
    </source>
</reference>
<sequence length="113" mass="13390">MPRTTVGHPRTRPDHVLADKAYTSRRNRSYLRRRGIRHTIPERAEQRRHRLNRGSRGGRPTGFDAERYKKRNTVERAVNRLKGFRGVATRYEKRAYIYFGTVTLAALIIWLRT</sequence>